<sequence length="550" mass="61726">MINNQFLKGLAIAFMALFVVSCDKDYNSIGSDIVGNEHFTFGDGELFGVRAYSQKTGAIQTNNLPLNQLGVLNSPTFGLTKAHFVTQLEMVTANPEFDASAAIDSVVLTVPYFSKKVETEASGRSIYKLDSVYGWSISNKMDLRVYENGYYLKEFDPNNNFGVQKYYSDEKALFSSNKIGTTTPNNPNMDNRLNDWIDPNPKDPTRLNDDKRENLLFYPNEREYVKYKVNESFVQTTEIESRNSPRLRMKLNEKHFKDKIINAPAGKLVNNSVFKEYFRGLYFEIEGSSGALMTLNFKQGDVTIYYKQNKSATSTDKVMKEFRFNLLGNTVNVHENTFDAGYVSALNAPIDPVEGSSSLYIKGGEGSGAFISILNDQEKAKLKGNIINGAFLTFSIDRSKMGTSTEPNRVSLYNADSNIPLYDFYFDGTTNASDPKTNKYVYGGMIEKEAVGSDKKGVRYKINITEHVNNVVNKDSTNVKLGLIVNENINYVGNSFIRTSFNTPNPDNKKVDRFPSNSVMSPLGTVLYGTHSSVPVDKRVQFKVYYTKPN</sequence>
<dbReference type="RefSeq" id="WP_264543857.1">
    <property type="nucleotide sequence ID" value="NZ_BAABIP010000007.1"/>
</dbReference>
<dbReference type="Pfam" id="PF14092">
    <property type="entry name" value="DUF4270"/>
    <property type="match status" value="1"/>
</dbReference>
<proteinExistence type="predicted"/>
<organism evidence="2 3">
    <name type="scientific">Flavobacterium hankyongi</name>
    <dbReference type="NCBI Taxonomy" id="1176532"/>
    <lineage>
        <taxon>Bacteria</taxon>
        <taxon>Pseudomonadati</taxon>
        <taxon>Bacteroidota</taxon>
        <taxon>Flavobacteriia</taxon>
        <taxon>Flavobacteriales</taxon>
        <taxon>Flavobacteriaceae</taxon>
        <taxon>Flavobacterium</taxon>
    </lineage>
</organism>
<gene>
    <name evidence="2" type="ORF">GCM10023230_09810</name>
</gene>
<feature type="compositionally biased region" description="Polar residues" evidence="1">
    <location>
        <begin position="178"/>
        <end position="191"/>
    </location>
</feature>
<evidence type="ECO:0000256" key="1">
    <source>
        <dbReference type="SAM" id="MobiDB-lite"/>
    </source>
</evidence>
<evidence type="ECO:0000313" key="3">
    <source>
        <dbReference type="Proteomes" id="UP001500141"/>
    </source>
</evidence>
<protein>
    <submittedName>
        <fullName evidence="2">DUF4270 domain-containing protein</fullName>
    </submittedName>
</protein>
<keyword evidence="3" id="KW-1185">Reference proteome</keyword>
<reference evidence="3" key="1">
    <citation type="journal article" date="2019" name="Int. J. Syst. Evol. Microbiol.">
        <title>The Global Catalogue of Microorganisms (GCM) 10K type strain sequencing project: providing services to taxonomists for standard genome sequencing and annotation.</title>
        <authorList>
            <consortium name="The Broad Institute Genomics Platform"/>
            <consortium name="The Broad Institute Genome Sequencing Center for Infectious Disease"/>
            <person name="Wu L."/>
            <person name="Ma J."/>
        </authorList>
    </citation>
    <scope>NUCLEOTIDE SEQUENCE [LARGE SCALE GENOMIC DNA]</scope>
    <source>
        <strain evidence="3">JCM 18198</strain>
    </source>
</reference>
<name>A0ABP8ZQA2_9FLAO</name>
<dbReference type="Proteomes" id="UP001500141">
    <property type="component" value="Unassembled WGS sequence"/>
</dbReference>
<accession>A0ABP8ZQA2</accession>
<comment type="caution">
    <text evidence="2">The sequence shown here is derived from an EMBL/GenBank/DDBJ whole genome shotgun (WGS) entry which is preliminary data.</text>
</comment>
<evidence type="ECO:0000313" key="2">
    <source>
        <dbReference type="EMBL" id="GAA4762527.1"/>
    </source>
</evidence>
<dbReference type="EMBL" id="BAABIP010000007">
    <property type="protein sequence ID" value="GAA4762527.1"/>
    <property type="molecule type" value="Genomic_DNA"/>
</dbReference>
<dbReference type="InterPro" id="IPR025366">
    <property type="entry name" value="DUF4270"/>
</dbReference>
<feature type="compositionally biased region" description="Basic and acidic residues" evidence="1">
    <location>
        <begin position="192"/>
        <end position="209"/>
    </location>
</feature>
<feature type="region of interest" description="Disordered" evidence="1">
    <location>
        <begin position="178"/>
        <end position="209"/>
    </location>
</feature>